<evidence type="ECO:0000313" key="1">
    <source>
        <dbReference type="EMBL" id="SMC54772.1"/>
    </source>
</evidence>
<dbReference type="Proteomes" id="UP000192328">
    <property type="component" value="Unassembled WGS sequence"/>
</dbReference>
<reference evidence="1" key="1">
    <citation type="submission" date="2017-04" db="EMBL/GenBank/DDBJ databases">
        <authorList>
            <person name="Varghese N."/>
            <person name="Submissions S."/>
        </authorList>
    </citation>
    <scope>NUCLEOTIDE SEQUENCE</scope>
    <source>
        <strain evidence="1">WTE2008</strain>
    </source>
</reference>
<proteinExistence type="predicted"/>
<dbReference type="EMBL" id="FWXZ01000002">
    <property type="protein sequence ID" value="SMC54772.1"/>
    <property type="molecule type" value="Genomic_DNA"/>
</dbReference>
<organism evidence="1 2">
    <name type="scientific">Aristaeella lactis</name>
    <dbReference type="NCBI Taxonomy" id="3046383"/>
    <lineage>
        <taxon>Bacteria</taxon>
        <taxon>Bacillati</taxon>
        <taxon>Bacillota</taxon>
        <taxon>Clostridia</taxon>
        <taxon>Eubacteriales</taxon>
        <taxon>Aristaeellaceae</taxon>
        <taxon>Aristaeella</taxon>
    </lineage>
</organism>
<evidence type="ECO:0000313" key="2">
    <source>
        <dbReference type="Proteomes" id="UP000192328"/>
    </source>
</evidence>
<protein>
    <submittedName>
        <fullName evidence="1">Peptidoglycan binding domain-containing protein</fullName>
    </submittedName>
</protein>
<sequence length="561" mass="63009">MANGNNRDPYRRETVNPAWNGMRGPASRPERGYIPQDNRRQVPPGNYRGQVSRQTPAGYGYVPDPRQQYNQGMGAGNRTPRPPKKQKKGSTVVIAAVLIILLAVIGAGLLQSVSHRNSEQQSRDTILAKIEPYNEKFCPGVYVDGIDLGGMTADEAREAVNSRIRQVYGTWKVQLTWNGTVYGEIDADMLGFNVDTESVLYEAAQLGHTGDAETRYEEMLRLEKEPYQAYTAKPDGNLRVIDEKLAQIKVQIDKPAVDARAVSFNPRNPDNPFTFEEEQYGWSLDTEEVRKEIWRRASALESGTVELTPKKITPSVLLENVKKNYTRRGEAVTDIRYDEDRNKNIELAFEYINSNGSILKPGETFSFNDVVGRRTQERGFYPAIEYVYGEKETGFGGGVCQASTTLYQAAVRSGLTIVERKQHSERVNYTQPGKDATVYLSEYRGGKKIDLKLRNDTDGPVYICTEVTRKPGSKNKKQMIARVVIYGKDPGGVTWDIVTEEQEILCVATPVPVMDKQEAAPAENGCIVDSYRVEYTNGVETNRVKLGRDEYKPKPARVYEP</sequence>
<gene>
    <name evidence="1" type="ORF">SAMN06297397_1375</name>
</gene>
<comment type="caution">
    <text evidence="1">The sequence shown here is derived from an EMBL/GenBank/DDBJ whole genome shotgun (WGS) entry which is preliminary data.</text>
</comment>
<name>A0AC61PKM0_9FIRM</name>
<keyword evidence="2" id="KW-1185">Reference proteome</keyword>
<accession>A0AC61PKM0</accession>